<dbReference type="Proteomes" id="UP001237642">
    <property type="component" value="Unassembled WGS sequence"/>
</dbReference>
<proteinExistence type="predicted"/>
<evidence type="ECO:0000313" key="3">
    <source>
        <dbReference type="Proteomes" id="UP001237642"/>
    </source>
</evidence>
<reference evidence="2" key="2">
    <citation type="submission" date="2023-05" db="EMBL/GenBank/DDBJ databases">
        <authorList>
            <person name="Schelkunov M.I."/>
        </authorList>
    </citation>
    <scope>NUCLEOTIDE SEQUENCE</scope>
    <source>
        <strain evidence="2">Hsosn_3</strain>
        <tissue evidence="2">Leaf</tissue>
    </source>
</reference>
<accession>A0AAD8H7Z9</accession>
<keyword evidence="3" id="KW-1185">Reference proteome</keyword>
<dbReference type="Pfam" id="PF08718">
    <property type="entry name" value="GLTP"/>
    <property type="match status" value="1"/>
</dbReference>
<dbReference type="InterPro" id="IPR036497">
    <property type="entry name" value="GLTP_sf"/>
</dbReference>
<feature type="domain" description="Glycolipid transfer protein" evidence="1">
    <location>
        <begin position="45"/>
        <end position="185"/>
    </location>
</feature>
<dbReference type="EMBL" id="JAUIZM010000010">
    <property type="protein sequence ID" value="KAK1361348.1"/>
    <property type="molecule type" value="Genomic_DNA"/>
</dbReference>
<organism evidence="2 3">
    <name type="scientific">Heracleum sosnowskyi</name>
    <dbReference type="NCBI Taxonomy" id="360622"/>
    <lineage>
        <taxon>Eukaryota</taxon>
        <taxon>Viridiplantae</taxon>
        <taxon>Streptophyta</taxon>
        <taxon>Embryophyta</taxon>
        <taxon>Tracheophyta</taxon>
        <taxon>Spermatophyta</taxon>
        <taxon>Magnoliopsida</taxon>
        <taxon>eudicotyledons</taxon>
        <taxon>Gunneridae</taxon>
        <taxon>Pentapetalae</taxon>
        <taxon>asterids</taxon>
        <taxon>campanulids</taxon>
        <taxon>Apiales</taxon>
        <taxon>Apiaceae</taxon>
        <taxon>Apioideae</taxon>
        <taxon>apioid superclade</taxon>
        <taxon>Tordylieae</taxon>
        <taxon>Tordyliinae</taxon>
        <taxon>Heracleum</taxon>
    </lineage>
</organism>
<dbReference type="GO" id="GO:1902387">
    <property type="term" value="F:ceramide 1-phosphate binding"/>
    <property type="evidence" value="ECO:0007669"/>
    <property type="project" value="TreeGrafter"/>
</dbReference>
<protein>
    <submittedName>
        <fullName evidence="2">Glycolipid transfer protein 3</fullName>
    </submittedName>
</protein>
<dbReference type="GO" id="GO:0005829">
    <property type="term" value="C:cytosol"/>
    <property type="evidence" value="ECO:0007669"/>
    <property type="project" value="TreeGrafter"/>
</dbReference>
<name>A0AAD8H7Z9_9APIA</name>
<sequence length="228" mass="26554">MKRRREMEMELKMRSELRSAIEEFSKEVLKVQPVDDQVQNAAAHIPLKPFLFLCNMVLQVLDKIGPTMAVLRHDIHQNIQRLEKFQESNPSLYSNVVEILKKEKNEVSARHVASCSRAFVWLTRSLDFTVTLLRLLLKDSELKMEQAVEEAYIITLKPWHGWITSTAYKVALKLVPDKKAFLTILMSNNEDNDRLEEEMETFILLLVPFLDKIHSISITFKLDNMKSP</sequence>
<gene>
    <name evidence="2" type="ORF">POM88_045822</name>
</gene>
<dbReference type="PANTHER" id="PTHR10219">
    <property type="entry name" value="GLYCOLIPID TRANSFER PROTEIN-RELATED"/>
    <property type="match status" value="1"/>
</dbReference>
<dbReference type="GO" id="GO:1902388">
    <property type="term" value="F:ceramide 1-phosphate transfer activity"/>
    <property type="evidence" value="ECO:0007669"/>
    <property type="project" value="TreeGrafter"/>
</dbReference>
<evidence type="ECO:0000313" key="2">
    <source>
        <dbReference type="EMBL" id="KAK1361348.1"/>
    </source>
</evidence>
<reference evidence="2" key="1">
    <citation type="submission" date="2023-02" db="EMBL/GenBank/DDBJ databases">
        <title>Genome of toxic invasive species Heracleum sosnowskyi carries increased number of genes despite the absence of recent whole-genome duplications.</title>
        <authorList>
            <person name="Schelkunov M."/>
            <person name="Shtratnikova V."/>
            <person name="Makarenko M."/>
            <person name="Klepikova A."/>
            <person name="Omelchenko D."/>
            <person name="Novikova G."/>
            <person name="Obukhova E."/>
            <person name="Bogdanov V."/>
            <person name="Penin A."/>
            <person name="Logacheva M."/>
        </authorList>
    </citation>
    <scope>NUCLEOTIDE SEQUENCE</scope>
    <source>
        <strain evidence="2">Hsosn_3</strain>
        <tissue evidence="2">Leaf</tissue>
    </source>
</reference>
<comment type="caution">
    <text evidence="2">The sequence shown here is derived from an EMBL/GenBank/DDBJ whole genome shotgun (WGS) entry which is preliminary data.</text>
</comment>
<dbReference type="SUPFAM" id="SSF110004">
    <property type="entry name" value="Glycolipid transfer protein, GLTP"/>
    <property type="match status" value="1"/>
</dbReference>
<evidence type="ECO:0000259" key="1">
    <source>
        <dbReference type="Pfam" id="PF08718"/>
    </source>
</evidence>
<dbReference type="InterPro" id="IPR014830">
    <property type="entry name" value="Glycolipid_transfer_prot_dom"/>
</dbReference>
<dbReference type="Gene3D" id="1.10.3520.10">
    <property type="entry name" value="Glycolipid transfer protein"/>
    <property type="match status" value="1"/>
</dbReference>
<dbReference type="GO" id="GO:0016020">
    <property type="term" value="C:membrane"/>
    <property type="evidence" value="ECO:0007669"/>
    <property type="project" value="TreeGrafter"/>
</dbReference>
<dbReference type="AlphaFoldDB" id="A0AAD8H7Z9"/>
<dbReference type="PANTHER" id="PTHR10219:SF34">
    <property type="entry name" value="GLYCOLIPID TRANSFER PROTEIN 3"/>
    <property type="match status" value="1"/>
</dbReference>